<protein>
    <submittedName>
        <fullName evidence="9">Uncharacterized protein</fullName>
    </submittedName>
</protein>
<organism evidence="9 10">
    <name type="scientific">Schleiferilactobacillus perolens DSM 12744</name>
    <dbReference type="NCBI Taxonomy" id="1423792"/>
    <lineage>
        <taxon>Bacteria</taxon>
        <taxon>Bacillati</taxon>
        <taxon>Bacillota</taxon>
        <taxon>Bacilli</taxon>
        <taxon>Lactobacillales</taxon>
        <taxon>Lactobacillaceae</taxon>
        <taxon>Schleiferilactobacillus</taxon>
    </lineage>
</organism>
<sequence>MNSRRLIGLGFWTVLIALFSGLIQSPVAHAETESEWHEHTYKATFKSRPFISDIRMKNAGDESNIFLYNVVLSGDHSADGADTEGAMAIQGNSTIPATNRYGNGNTNFNYAGFFNGSGGGSNDVESHPLTDQHRIALLMGGEIHKYGEGGHALVSGQAGQGQNNGYFVVRHQAVKDLNSWLQNGTNPVRANGRVYHTDEGDAPKMDDIFARIFATQGMVEDELTRLVGDNKGKPYTVDGIEQTVSSFWGWGGDDSMDVPIHQSTEDAGTLIIHVPARPGTDTAYIPGLHKNNPAVNDPAVKRIIITTDQPKVVARDTNAGDKSQKVAGKTIYWLPKATQVTNYALEKTAEAPYVPPVNNSAVNNYNQAYFDPMDCYGTALSGSMIAPLATVAWSGAHINGYLWTKNFQQSGGAEAHNFYTPPLETLVDFLLGVNKSNSEDQIMLADADFIMYRVLDGKTEYLAQTSPEKWTSQRNEAQTLTTDSHGQIRVRLREQKDKKYQYYFHETKAPPGFEQPAPDNAHEVAPGSEQLIANIAEVTNKPVTGQSVGFHKTNQFDHPLVGMSFTLTSTTDPTKHFTAVSNDEGFVEFNGVTEGEYRLVEKTQNTVGPTEWLVEIVVKDGQAILQFKDTGQSVQKIVNRKLLSLRLRKVDENNALLVGAKFRLQGPNGYDKTVPDDEHSVGTFVFPRLAPGKYTLTEIEAPAGYELLKEPITIVVTEDMKTITADGKPLQANQLVFGHTIQNRPVVSGLPATGGWGQTTWYLIAGSFAFAALNVGIGYYVQGRKGRRS</sequence>
<proteinExistence type="inferred from homology"/>
<dbReference type="Pfam" id="PF17802">
    <property type="entry name" value="SpaA"/>
    <property type="match status" value="2"/>
</dbReference>
<dbReference type="PATRIC" id="fig|1423792.3.peg.3178"/>
<feature type="domain" description="SpaA-like prealbumin fold" evidence="7">
    <location>
        <begin position="547"/>
        <end position="605"/>
    </location>
</feature>
<dbReference type="InterPro" id="IPR013783">
    <property type="entry name" value="Ig-like_fold"/>
</dbReference>
<comment type="similarity">
    <text evidence="1">Belongs to the serine-aspartate repeat-containing protein (SDr) family.</text>
</comment>
<feature type="domain" description="Choice-of-anchor A" evidence="8">
    <location>
        <begin position="68"/>
        <end position="341"/>
    </location>
</feature>
<evidence type="ECO:0000259" key="7">
    <source>
        <dbReference type="Pfam" id="PF17802"/>
    </source>
</evidence>
<dbReference type="PANTHER" id="PTHR36108">
    <property type="entry name" value="COLOSSIN-B-RELATED"/>
    <property type="match status" value="1"/>
</dbReference>
<keyword evidence="3 6" id="KW-0732">Signal</keyword>
<evidence type="ECO:0000256" key="2">
    <source>
        <dbReference type="ARBA" id="ARBA00022525"/>
    </source>
</evidence>
<evidence type="ECO:0000313" key="10">
    <source>
        <dbReference type="Proteomes" id="UP000051330"/>
    </source>
</evidence>
<feature type="signal peptide" evidence="6">
    <location>
        <begin position="1"/>
        <end position="30"/>
    </location>
</feature>
<evidence type="ECO:0000259" key="8">
    <source>
        <dbReference type="Pfam" id="PF20597"/>
    </source>
</evidence>
<keyword evidence="10" id="KW-1185">Reference proteome</keyword>
<dbReference type="InterPro" id="IPR026588">
    <property type="entry name" value="Choice_anch_A"/>
</dbReference>
<keyword evidence="5" id="KW-0472">Membrane</keyword>
<dbReference type="InterPro" id="IPR041033">
    <property type="entry name" value="SpaA_PFL_dom_1"/>
</dbReference>
<keyword evidence="5" id="KW-1133">Transmembrane helix</keyword>
<reference evidence="9 10" key="1">
    <citation type="journal article" date="2015" name="Genome Announc.">
        <title>Expanding the biotechnology potential of lactobacilli through comparative genomics of 213 strains and associated genera.</title>
        <authorList>
            <person name="Sun Z."/>
            <person name="Harris H.M."/>
            <person name="McCann A."/>
            <person name="Guo C."/>
            <person name="Argimon S."/>
            <person name="Zhang W."/>
            <person name="Yang X."/>
            <person name="Jeffery I.B."/>
            <person name="Cooney J.C."/>
            <person name="Kagawa T.F."/>
            <person name="Liu W."/>
            <person name="Song Y."/>
            <person name="Salvetti E."/>
            <person name="Wrobel A."/>
            <person name="Rasinkangas P."/>
            <person name="Parkhill J."/>
            <person name="Rea M.C."/>
            <person name="O'Sullivan O."/>
            <person name="Ritari J."/>
            <person name="Douillard F.P."/>
            <person name="Paul Ross R."/>
            <person name="Yang R."/>
            <person name="Briner A.E."/>
            <person name="Felis G.E."/>
            <person name="de Vos W.M."/>
            <person name="Barrangou R."/>
            <person name="Klaenhammer T.R."/>
            <person name="Caufield P.W."/>
            <person name="Cui Y."/>
            <person name="Zhang H."/>
            <person name="O'Toole P.W."/>
        </authorList>
    </citation>
    <scope>NUCLEOTIDE SEQUENCE [LARGE SCALE GENOMIC DNA]</scope>
    <source>
        <strain evidence="9 10">DSM 12744</strain>
    </source>
</reference>
<dbReference type="Proteomes" id="UP000051330">
    <property type="component" value="Unassembled WGS sequence"/>
</dbReference>
<gene>
    <name evidence="9" type="ORF">FD09_GL003087</name>
</gene>
<dbReference type="PANTHER" id="PTHR36108:SF13">
    <property type="entry name" value="COLOSSIN-B-RELATED"/>
    <property type="match status" value="1"/>
</dbReference>
<feature type="chain" id="PRO_5006408085" evidence="6">
    <location>
        <begin position="31"/>
        <end position="789"/>
    </location>
</feature>
<evidence type="ECO:0000256" key="1">
    <source>
        <dbReference type="ARBA" id="ARBA00007257"/>
    </source>
</evidence>
<dbReference type="SUPFAM" id="SSF49478">
    <property type="entry name" value="Cna protein B-type domain"/>
    <property type="match status" value="2"/>
</dbReference>
<dbReference type="EMBL" id="AZEC01000009">
    <property type="protein sequence ID" value="KRL12217.1"/>
    <property type="molecule type" value="Genomic_DNA"/>
</dbReference>
<keyword evidence="2" id="KW-0964">Secreted</keyword>
<dbReference type="STRING" id="1423792.FD09_GL003087"/>
<name>A0A0R1MXD4_9LACO</name>
<dbReference type="Pfam" id="PF20597">
    <property type="entry name" value="pAdhesive_15"/>
    <property type="match status" value="1"/>
</dbReference>
<evidence type="ECO:0000256" key="5">
    <source>
        <dbReference type="SAM" id="Phobius"/>
    </source>
</evidence>
<dbReference type="Gene3D" id="2.60.40.10">
    <property type="entry name" value="Immunoglobulins"/>
    <property type="match status" value="3"/>
</dbReference>
<evidence type="ECO:0000256" key="4">
    <source>
        <dbReference type="SAM" id="MobiDB-lite"/>
    </source>
</evidence>
<comment type="caution">
    <text evidence="9">The sequence shown here is derived from an EMBL/GenBank/DDBJ whole genome shotgun (WGS) entry which is preliminary data.</text>
</comment>
<keyword evidence="5" id="KW-0812">Transmembrane</keyword>
<feature type="region of interest" description="Disordered" evidence="4">
    <location>
        <begin position="466"/>
        <end position="485"/>
    </location>
</feature>
<evidence type="ECO:0000313" key="9">
    <source>
        <dbReference type="EMBL" id="KRL12217.1"/>
    </source>
</evidence>
<feature type="domain" description="SpaA-like prealbumin fold" evidence="7">
    <location>
        <begin position="644"/>
        <end position="725"/>
    </location>
</feature>
<dbReference type="AlphaFoldDB" id="A0A0R1MXD4"/>
<evidence type="ECO:0000256" key="3">
    <source>
        <dbReference type="ARBA" id="ARBA00022729"/>
    </source>
</evidence>
<dbReference type="OrthoDB" id="2259155at2"/>
<accession>A0A0R1MXD4</accession>
<evidence type="ECO:0000256" key="6">
    <source>
        <dbReference type="SAM" id="SignalP"/>
    </source>
</evidence>
<feature type="transmembrane region" description="Helical" evidence="5">
    <location>
        <begin position="761"/>
        <end position="781"/>
    </location>
</feature>
<dbReference type="RefSeq" id="WP_057820983.1">
    <property type="nucleotide sequence ID" value="NZ_AZEC01000009.1"/>
</dbReference>